<feature type="binding site" evidence="7">
    <location>
        <position position="230"/>
    </location>
    <ligand>
        <name>Na(+)</name>
        <dbReference type="ChEBI" id="CHEBI:29101"/>
        <label>1</label>
    </ligand>
</feature>
<dbReference type="EMBL" id="KN717035">
    <property type="protein sequence ID" value="KJH40726.1"/>
    <property type="molecule type" value="Genomic_DNA"/>
</dbReference>
<evidence type="ECO:0000256" key="1">
    <source>
        <dbReference type="ARBA" id="ARBA00004141"/>
    </source>
</evidence>
<keyword evidence="2" id="KW-0813">Transport</keyword>
<keyword evidence="4" id="KW-0769">Symport</keyword>
<evidence type="ECO:0000256" key="3">
    <source>
        <dbReference type="ARBA" id="ARBA00022692"/>
    </source>
</evidence>
<feature type="transmembrane region" description="Helical" evidence="8">
    <location>
        <begin position="111"/>
        <end position="129"/>
    </location>
</feature>
<sequence>MSITRFVLIFSVRIEHSFTLADKLAFQIYLYIIPDYLHYFGNLLVVRFLNEGVYIVGQQIVELSPTIVVISFLSMIITLFSSIPSGYYRVFGKFFSILKNDPSYLLRKDTWIEAVIVSLLLLSVADGSLHSLGANCTFGSSISRKVIEITIFNLLYLIVATIVTGMTTIVGKELQYRYNRKIDVPAETIRALLEENIDSMDFTTPLYYFGVSNPYTKAASSLLVMSMTILSTAYILLIIEDVLMMHYHFIPSLLKVNPSTVQHCVESIFVISISYKYFCLTYATGIEKSYSALFMAICVLVIWECVCVGWHYTSYRFLVNIRTMGTTALPVITYKQHISVFLHFFWRYFIPIILLKRSL</sequence>
<keyword evidence="7" id="KW-0479">Metal-binding</keyword>
<evidence type="ECO:0000256" key="6">
    <source>
        <dbReference type="ARBA" id="ARBA00023136"/>
    </source>
</evidence>
<dbReference type="AlphaFoldDB" id="A0A0D8XE91"/>
<reference evidence="9 10" key="1">
    <citation type="submission" date="2013-11" db="EMBL/GenBank/DDBJ databases">
        <title>Draft genome of the bovine lungworm Dictyocaulus viviparus.</title>
        <authorList>
            <person name="Mitreva M."/>
        </authorList>
    </citation>
    <scope>NUCLEOTIDE SEQUENCE [LARGE SCALE GENOMIC DNA]</scope>
    <source>
        <strain evidence="9 10">HannoverDv2000</strain>
    </source>
</reference>
<keyword evidence="6 8" id="KW-0472">Membrane</keyword>
<protein>
    <submittedName>
        <fullName evidence="9">Uncharacterized protein</fullName>
    </submittedName>
</protein>
<feature type="transmembrane region" description="Helical" evidence="8">
    <location>
        <begin position="149"/>
        <end position="171"/>
    </location>
</feature>
<keyword evidence="7" id="KW-0915">Sodium</keyword>
<reference evidence="10" key="2">
    <citation type="journal article" date="2016" name="Sci. Rep.">
        <title>Dictyocaulus viviparus genome, variome and transcriptome elucidate lungworm biology and support future intervention.</title>
        <authorList>
            <person name="McNulty S.N."/>
            <person name="Strube C."/>
            <person name="Rosa B.A."/>
            <person name="Martin J.C."/>
            <person name="Tyagi R."/>
            <person name="Choi Y.J."/>
            <person name="Wang Q."/>
            <person name="Hallsworth Pepin K."/>
            <person name="Zhang X."/>
            <person name="Ozersky P."/>
            <person name="Wilson R.K."/>
            <person name="Sternberg P.W."/>
            <person name="Gasser R.B."/>
            <person name="Mitreva M."/>
        </authorList>
    </citation>
    <scope>NUCLEOTIDE SEQUENCE [LARGE SCALE GENOMIC DNA]</scope>
    <source>
        <strain evidence="10">HannoverDv2000</strain>
    </source>
</reference>
<dbReference type="PROSITE" id="PS50267">
    <property type="entry name" value="NA_NEUROTRAN_SYMP_3"/>
    <property type="match status" value="1"/>
</dbReference>
<comment type="subcellular location">
    <subcellularLocation>
        <location evidence="1">Membrane</location>
        <topology evidence="1">Multi-pass membrane protein</topology>
    </subcellularLocation>
</comment>
<feature type="transmembrane region" description="Helical" evidence="8">
    <location>
        <begin position="67"/>
        <end position="90"/>
    </location>
</feature>
<dbReference type="InterPro" id="IPR037272">
    <property type="entry name" value="SNS_sf"/>
</dbReference>
<evidence type="ECO:0000256" key="7">
    <source>
        <dbReference type="PIRSR" id="PIRSR600175-1"/>
    </source>
</evidence>
<dbReference type="GO" id="GO:0015293">
    <property type="term" value="F:symporter activity"/>
    <property type="evidence" value="ECO:0007669"/>
    <property type="project" value="UniProtKB-KW"/>
</dbReference>
<evidence type="ECO:0000256" key="4">
    <source>
        <dbReference type="ARBA" id="ARBA00022847"/>
    </source>
</evidence>
<dbReference type="GO" id="GO:0016020">
    <property type="term" value="C:membrane"/>
    <property type="evidence" value="ECO:0007669"/>
    <property type="project" value="UniProtKB-SubCell"/>
</dbReference>
<accession>A0A0D8XE91</accession>
<dbReference type="GO" id="GO:0046872">
    <property type="term" value="F:metal ion binding"/>
    <property type="evidence" value="ECO:0007669"/>
    <property type="project" value="UniProtKB-KW"/>
</dbReference>
<gene>
    <name evidence="9" type="ORF">DICVIV_13310</name>
</gene>
<keyword evidence="5 8" id="KW-1133">Transmembrane helix</keyword>
<dbReference type="OrthoDB" id="5791184at2759"/>
<keyword evidence="10" id="KW-1185">Reference proteome</keyword>
<organism evidence="9 10">
    <name type="scientific">Dictyocaulus viviparus</name>
    <name type="common">Bovine lungworm</name>
    <dbReference type="NCBI Taxonomy" id="29172"/>
    <lineage>
        <taxon>Eukaryota</taxon>
        <taxon>Metazoa</taxon>
        <taxon>Ecdysozoa</taxon>
        <taxon>Nematoda</taxon>
        <taxon>Chromadorea</taxon>
        <taxon>Rhabditida</taxon>
        <taxon>Rhabditina</taxon>
        <taxon>Rhabditomorpha</taxon>
        <taxon>Strongyloidea</taxon>
        <taxon>Metastrongylidae</taxon>
        <taxon>Dictyocaulus</taxon>
    </lineage>
</organism>
<evidence type="ECO:0000256" key="2">
    <source>
        <dbReference type="ARBA" id="ARBA00022448"/>
    </source>
</evidence>
<dbReference type="Proteomes" id="UP000053766">
    <property type="component" value="Unassembled WGS sequence"/>
</dbReference>
<evidence type="ECO:0000313" key="10">
    <source>
        <dbReference type="Proteomes" id="UP000053766"/>
    </source>
</evidence>
<evidence type="ECO:0000256" key="8">
    <source>
        <dbReference type="SAM" id="Phobius"/>
    </source>
</evidence>
<dbReference type="SUPFAM" id="SSF161070">
    <property type="entry name" value="SNF-like"/>
    <property type="match status" value="1"/>
</dbReference>
<dbReference type="InterPro" id="IPR000175">
    <property type="entry name" value="Na/ntran_symport"/>
</dbReference>
<proteinExistence type="predicted"/>
<feature type="binding site" evidence="7">
    <location>
        <position position="153"/>
    </location>
    <ligand>
        <name>Na(+)</name>
        <dbReference type="ChEBI" id="CHEBI:29101"/>
        <label>1</label>
    </ligand>
</feature>
<feature type="transmembrane region" description="Helical" evidence="8">
    <location>
        <begin position="222"/>
        <end position="239"/>
    </location>
</feature>
<evidence type="ECO:0000256" key="5">
    <source>
        <dbReference type="ARBA" id="ARBA00022989"/>
    </source>
</evidence>
<name>A0A0D8XE91_DICVI</name>
<keyword evidence="3 8" id="KW-0812">Transmembrane</keyword>
<feature type="transmembrane region" description="Helical" evidence="8">
    <location>
        <begin position="290"/>
        <end position="312"/>
    </location>
</feature>
<evidence type="ECO:0000313" key="9">
    <source>
        <dbReference type="EMBL" id="KJH40726.1"/>
    </source>
</evidence>